<dbReference type="CDD" id="cd00019">
    <property type="entry name" value="AP2Ec"/>
    <property type="match status" value="1"/>
</dbReference>
<sequence length="278" mass="31792">MYFGCHVSIRHGFLNAAKTATQLRARSFQYFPKNPRSLKIKELNHLDAQACDKWCKENNLVSIAHTPYPTNLAVDEKTRNLMVASILNDLEIANACGSLGLVVHFGKYSEKNTLQGYKNILQCLNEVLSQWNGKTLILLENQAGMGTKMGMTFEELLQIRNLALFSEKIGFCFDTCHAYASGLWNETNWNEMCRHGEKLGFFSHVKAVHLNDSKYPSGSYRDRHENIGYGTIGEDRFELFLKSNWLKAIPIILETPTSEQFSFQHELEIINRLIHKGR</sequence>
<keyword evidence="8" id="KW-0234">DNA repair</keyword>
<dbReference type="SUPFAM" id="SSF51658">
    <property type="entry name" value="Xylose isomerase-like"/>
    <property type="match status" value="1"/>
</dbReference>
<dbReference type="Gene3D" id="3.20.20.150">
    <property type="entry name" value="Divalent-metal-dependent TIM barrel enzymes"/>
    <property type="match status" value="1"/>
</dbReference>
<evidence type="ECO:0000259" key="9">
    <source>
        <dbReference type="Pfam" id="PF01261"/>
    </source>
</evidence>
<keyword evidence="4" id="KW-0479">Metal-binding</keyword>
<dbReference type="GO" id="GO:0008833">
    <property type="term" value="F:deoxyribonuclease IV (phage-T4-induced) activity"/>
    <property type="evidence" value="ECO:0007669"/>
    <property type="project" value="UniProtKB-EC"/>
</dbReference>
<dbReference type="NCBIfam" id="TIGR00587">
    <property type="entry name" value="nfo"/>
    <property type="match status" value="1"/>
</dbReference>
<protein>
    <submittedName>
        <fullName evidence="10">Deoxyribonuclease IV</fullName>
        <ecNumber evidence="10">3.1.21.2</ecNumber>
    </submittedName>
</protein>
<dbReference type="PANTHER" id="PTHR21445">
    <property type="entry name" value="ENDONUCLEASE IV ENDODEOXYRIBONUCLEASE IV"/>
    <property type="match status" value="1"/>
</dbReference>
<dbReference type="GO" id="GO:0003906">
    <property type="term" value="F:DNA-(apurinic or apyrimidinic site) endonuclease activity"/>
    <property type="evidence" value="ECO:0007669"/>
    <property type="project" value="TreeGrafter"/>
</dbReference>
<proteinExistence type="inferred from homology"/>
<keyword evidence="11" id="KW-1185">Reference proteome</keyword>
<dbReference type="GO" id="GO:0006284">
    <property type="term" value="P:base-excision repair"/>
    <property type="evidence" value="ECO:0007669"/>
    <property type="project" value="TreeGrafter"/>
</dbReference>
<reference evidence="10 11" key="1">
    <citation type="submission" date="2019-01" db="EMBL/GenBank/DDBJ databases">
        <title>Chengkuizengella sp. nov., isolated from deep-sea sediment of East Pacific Ocean.</title>
        <authorList>
            <person name="Yang J."/>
            <person name="Lai Q."/>
            <person name="Shao Z."/>
        </authorList>
    </citation>
    <scope>NUCLEOTIDE SEQUENCE [LARGE SCALE GENOMIC DNA]</scope>
    <source>
        <strain evidence="10 11">YPA3-1-1</strain>
    </source>
</reference>
<dbReference type="PROSITE" id="PS00730">
    <property type="entry name" value="AP_NUCLEASE_F2_2"/>
    <property type="match status" value="1"/>
</dbReference>
<dbReference type="InterPro" id="IPR001719">
    <property type="entry name" value="AP_endonuc_2"/>
</dbReference>
<evidence type="ECO:0000256" key="1">
    <source>
        <dbReference type="ARBA" id="ARBA00001947"/>
    </source>
</evidence>
<evidence type="ECO:0000256" key="3">
    <source>
        <dbReference type="ARBA" id="ARBA00022722"/>
    </source>
</evidence>
<evidence type="ECO:0000256" key="5">
    <source>
        <dbReference type="ARBA" id="ARBA00022763"/>
    </source>
</evidence>
<keyword evidence="7" id="KW-0862">Zinc</keyword>
<evidence type="ECO:0000313" key="10">
    <source>
        <dbReference type="EMBL" id="NBI27848.1"/>
    </source>
</evidence>
<dbReference type="InterPro" id="IPR013022">
    <property type="entry name" value="Xyl_isomerase-like_TIM-brl"/>
</dbReference>
<evidence type="ECO:0000313" key="11">
    <source>
        <dbReference type="Proteomes" id="UP000448943"/>
    </source>
</evidence>
<comment type="cofactor">
    <cofactor evidence="1">
        <name>Zn(2+)</name>
        <dbReference type="ChEBI" id="CHEBI:29105"/>
    </cofactor>
</comment>
<dbReference type="GO" id="GO:0008081">
    <property type="term" value="F:phosphoric diester hydrolase activity"/>
    <property type="evidence" value="ECO:0007669"/>
    <property type="project" value="TreeGrafter"/>
</dbReference>
<dbReference type="EC" id="3.1.21.2" evidence="10"/>
<organism evidence="10 11">
    <name type="scientific">Chengkuizengella marina</name>
    <dbReference type="NCBI Taxonomy" id="2507566"/>
    <lineage>
        <taxon>Bacteria</taxon>
        <taxon>Bacillati</taxon>
        <taxon>Bacillota</taxon>
        <taxon>Bacilli</taxon>
        <taxon>Bacillales</taxon>
        <taxon>Paenibacillaceae</taxon>
        <taxon>Chengkuizengella</taxon>
    </lineage>
</organism>
<dbReference type="AlphaFoldDB" id="A0A6N9Q207"/>
<accession>A0A6N9Q207</accession>
<keyword evidence="6 10" id="KW-0378">Hydrolase</keyword>
<dbReference type="Proteomes" id="UP000448943">
    <property type="component" value="Unassembled WGS sequence"/>
</dbReference>
<dbReference type="Pfam" id="PF01261">
    <property type="entry name" value="AP_endonuc_2"/>
    <property type="match status" value="1"/>
</dbReference>
<name>A0A6N9Q207_9BACL</name>
<feature type="domain" description="Xylose isomerase-like TIM barrel" evidence="9">
    <location>
        <begin position="25"/>
        <end position="268"/>
    </location>
</feature>
<keyword evidence="3" id="KW-0540">Nuclease</keyword>
<dbReference type="InterPro" id="IPR018246">
    <property type="entry name" value="AP_endonuc_F2_Zn_BS"/>
</dbReference>
<comment type="similarity">
    <text evidence="2">Belongs to the AP endonuclease 2 family.</text>
</comment>
<dbReference type="GO" id="GO:0008270">
    <property type="term" value="F:zinc ion binding"/>
    <property type="evidence" value="ECO:0007669"/>
    <property type="project" value="InterPro"/>
</dbReference>
<evidence type="ECO:0000256" key="6">
    <source>
        <dbReference type="ARBA" id="ARBA00022801"/>
    </source>
</evidence>
<dbReference type="EMBL" id="SIJB01000007">
    <property type="protein sequence ID" value="NBI27848.1"/>
    <property type="molecule type" value="Genomic_DNA"/>
</dbReference>
<comment type="caution">
    <text evidence="10">The sequence shown here is derived from an EMBL/GenBank/DDBJ whole genome shotgun (WGS) entry which is preliminary data.</text>
</comment>
<evidence type="ECO:0000256" key="2">
    <source>
        <dbReference type="ARBA" id="ARBA00005340"/>
    </source>
</evidence>
<dbReference type="InterPro" id="IPR036237">
    <property type="entry name" value="Xyl_isomerase-like_sf"/>
</dbReference>
<evidence type="ECO:0000256" key="4">
    <source>
        <dbReference type="ARBA" id="ARBA00022723"/>
    </source>
</evidence>
<dbReference type="PROSITE" id="PS00731">
    <property type="entry name" value="AP_NUCLEASE_F2_3"/>
    <property type="match status" value="1"/>
</dbReference>
<dbReference type="RefSeq" id="WP_160644205.1">
    <property type="nucleotide sequence ID" value="NZ_SIJB01000007.1"/>
</dbReference>
<keyword evidence="5" id="KW-0227">DNA damage</keyword>
<dbReference type="PROSITE" id="PS51432">
    <property type="entry name" value="AP_NUCLEASE_F2_4"/>
    <property type="match status" value="1"/>
</dbReference>
<gene>
    <name evidence="10" type="ORF">ERL59_02590</name>
</gene>
<dbReference type="OrthoDB" id="9805666at2"/>
<dbReference type="PANTHER" id="PTHR21445:SF0">
    <property type="entry name" value="APURINIC-APYRIMIDINIC ENDONUCLEASE"/>
    <property type="match status" value="1"/>
</dbReference>
<dbReference type="GO" id="GO:0003677">
    <property type="term" value="F:DNA binding"/>
    <property type="evidence" value="ECO:0007669"/>
    <property type="project" value="InterPro"/>
</dbReference>
<dbReference type="SMART" id="SM00518">
    <property type="entry name" value="AP2Ec"/>
    <property type="match status" value="1"/>
</dbReference>
<evidence type="ECO:0000256" key="7">
    <source>
        <dbReference type="ARBA" id="ARBA00022833"/>
    </source>
</evidence>
<evidence type="ECO:0000256" key="8">
    <source>
        <dbReference type="ARBA" id="ARBA00023204"/>
    </source>
</evidence>